<evidence type="ECO:0000313" key="3">
    <source>
        <dbReference type="Proteomes" id="UP001303222"/>
    </source>
</evidence>
<reference evidence="2" key="2">
    <citation type="submission" date="2023-06" db="EMBL/GenBank/DDBJ databases">
        <authorList>
            <consortium name="Lawrence Berkeley National Laboratory"/>
            <person name="Mondo S.J."/>
            <person name="Hensen N."/>
            <person name="Bonometti L."/>
            <person name="Westerberg I."/>
            <person name="Brannstrom I.O."/>
            <person name="Guillou S."/>
            <person name="Cros-Aarteil S."/>
            <person name="Calhoun S."/>
            <person name="Haridas S."/>
            <person name="Kuo A."/>
            <person name="Pangilinan J."/>
            <person name="Riley R."/>
            <person name="Labutti K."/>
            <person name="Andreopoulos B."/>
            <person name="Lipzen A."/>
            <person name="Chen C."/>
            <person name="Yanf M."/>
            <person name="Daum C."/>
            <person name="Ng V."/>
            <person name="Clum A."/>
            <person name="Steindorff A."/>
            <person name="Ohm R."/>
            <person name="Martin F."/>
            <person name="Silar P."/>
            <person name="Natvig D."/>
            <person name="Lalanne C."/>
            <person name="Gautier V."/>
            <person name="Ament-Velasquez S.L."/>
            <person name="Kruys A."/>
            <person name="Hutchinson M.I."/>
            <person name="Powell A.J."/>
            <person name="Barry K."/>
            <person name="Miller A.N."/>
            <person name="Grigoriev I.V."/>
            <person name="Debuchy R."/>
            <person name="Gladieux P."/>
            <person name="Thoren M.H."/>
            <person name="Johannesson H."/>
        </authorList>
    </citation>
    <scope>NUCLEOTIDE SEQUENCE</scope>
    <source>
        <strain evidence="2">CBS 626.80</strain>
    </source>
</reference>
<gene>
    <name evidence="2" type="ORF">QBC32DRAFT_87707</name>
</gene>
<proteinExistence type="predicted"/>
<dbReference type="AlphaFoldDB" id="A0AAN6P2X9"/>
<feature type="compositionally biased region" description="Pro residues" evidence="1">
    <location>
        <begin position="127"/>
        <end position="140"/>
    </location>
</feature>
<evidence type="ECO:0000256" key="1">
    <source>
        <dbReference type="SAM" id="MobiDB-lite"/>
    </source>
</evidence>
<comment type="caution">
    <text evidence="2">The sequence shown here is derived from an EMBL/GenBank/DDBJ whole genome shotgun (WGS) entry which is preliminary data.</text>
</comment>
<sequence length="164" mass="17954">MGDDVFDVVGKILIGIFADRCRRSHDQVFSLCNEATVQADKPIAMARKLDNSKLVSSRSSGLDSFRDFEYRVRNSFLVQRLGGRRSFLICMADDGRGLRVLFVDGGRGLGPFSPLASTGIDIRVHRAPPPGAVPPPPRSPSPDRSHRGRTYIQSVSRSDFGGPP</sequence>
<keyword evidence="3" id="KW-1185">Reference proteome</keyword>
<feature type="region of interest" description="Disordered" evidence="1">
    <location>
        <begin position="123"/>
        <end position="164"/>
    </location>
</feature>
<dbReference type="Proteomes" id="UP001303222">
    <property type="component" value="Unassembled WGS sequence"/>
</dbReference>
<name>A0AAN6P2X9_9PEZI</name>
<reference evidence="2" key="1">
    <citation type="journal article" date="2023" name="Mol. Phylogenet. Evol.">
        <title>Genome-scale phylogeny and comparative genomics of the fungal order Sordariales.</title>
        <authorList>
            <person name="Hensen N."/>
            <person name="Bonometti L."/>
            <person name="Westerberg I."/>
            <person name="Brannstrom I.O."/>
            <person name="Guillou S."/>
            <person name="Cros-Aarteil S."/>
            <person name="Calhoun S."/>
            <person name="Haridas S."/>
            <person name="Kuo A."/>
            <person name="Mondo S."/>
            <person name="Pangilinan J."/>
            <person name="Riley R."/>
            <person name="LaButti K."/>
            <person name="Andreopoulos B."/>
            <person name="Lipzen A."/>
            <person name="Chen C."/>
            <person name="Yan M."/>
            <person name="Daum C."/>
            <person name="Ng V."/>
            <person name="Clum A."/>
            <person name="Steindorff A."/>
            <person name="Ohm R.A."/>
            <person name="Martin F."/>
            <person name="Silar P."/>
            <person name="Natvig D.O."/>
            <person name="Lalanne C."/>
            <person name="Gautier V."/>
            <person name="Ament-Velasquez S.L."/>
            <person name="Kruys A."/>
            <person name="Hutchinson M.I."/>
            <person name="Powell A.J."/>
            <person name="Barry K."/>
            <person name="Miller A.N."/>
            <person name="Grigoriev I.V."/>
            <person name="Debuchy R."/>
            <person name="Gladieux P."/>
            <person name="Hiltunen Thoren M."/>
            <person name="Johannesson H."/>
        </authorList>
    </citation>
    <scope>NUCLEOTIDE SEQUENCE</scope>
    <source>
        <strain evidence="2">CBS 626.80</strain>
    </source>
</reference>
<accession>A0AAN6P2X9</accession>
<organism evidence="2 3">
    <name type="scientific">Pseudoneurospora amorphoporcata</name>
    <dbReference type="NCBI Taxonomy" id="241081"/>
    <lineage>
        <taxon>Eukaryota</taxon>
        <taxon>Fungi</taxon>
        <taxon>Dikarya</taxon>
        <taxon>Ascomycota</taxon>
        <taxon>Pezizomycotina</taxon>
        <taxon>Sordariomycetes</taxon>
        <taxon>Sordariomycetidae</taxon>
        <taxon>Sordariales</taxon>
        <taxon>Sordariaceae</taxon>
        <taxon>Pseudoneurospora</taxon>
    </lineage>
</organism>
<evidence type="ECO:0000313" key="2">
    <source>
        <dbReference type="EMBL" id="KAK3956769.1"/>
    </source>
</evidence>
<dbReference type="EMBL" id="MU859063">
    <property type="protein sequence ID" value="KAK3956769.1"/>
    <property type="molecule type" value="Genomic_DNA"/>
</dbReference>
<protein>
    <submittedName>
        <fullName evidence="2">Uncharacterized protein</fullName>
    </submittedName>
</protein>